<feature type="compositionally biased region" description="Basic and acidic residues" evidence="1">
    <location>
        <begin position="159"/>
        <end position="186"/>
    </location>
</feature>
<organism evidence="3">
    <name type="scientific">Ditylum brightwellii</name>
    <dbReference type="NCBI Taxonomy" id="49249"/>
    <lineage>
        <taxon>Eukaryota</taxon>
        <taxon>Sar</taxon>
        <taxon>Stramenopiles</taxon>
        <taxon>Ochrophyta</taxon>
        <taxon>Bacillariophyta</taxon>
        <taxon>Mediophyceae</taxon>
        <taxon>Lithodesmiophycidae</taxon>
        <taxon>Lithodesmiales</taxon>
        <taxon>Lithodesmiaceae</taxon>
        <taxon>Ditylum</taxon>
    </lineage>
</organism>
<dbReference type="EMBL" id="HBNS01014218">
    <property type="protein sequence ID" value="CAE4600619.1"/>
    <property type="molecule type" value="Transcribed_RNA"/>
</dbReference>
<feature type="compositionally biased region" description="Acidic residues" evidence="1">
    <location>
        <begin position="100"/>
        <end position="111"/>
    </location>
</feature>
<evidence type="ECO:0000313" key="3">
    <source>
        <dbReference type="EMBL" id="CAE4600619.1"/>
    </source>
</evidence>
<feature type="region of interest" description="Disordered" evidence="1">
    <location>
        <begin position="94"/>
        <end position="119"/>
    </location>
</feature>
<sequence length="473" mass="52110">MRNRGIAPNVRALVLFMAMIEIICFKQRPTIPNAVSAFVVHYGWKTKNRSIPLFADLTPGEKLMREYEEKHGANSEGRKTDADVAFYADLTPVEKNGADSESENGDTDDGIDANLTPGEKLMRDYKEKNSTNSEGGNGKIDAAEEVLVKSDPILATPPIEKDEPKSTKEAEPKSRKEIDRQKDKKTPAMSLDFLKNVEEDIATKSEIEELKKNFQSSNPIIQIAAKAKLSQIEQLQNIRTTQRNIENSINTVKETVERTKKTTEEVIETIQSTPSRIQNTVDQLQKDIKSTKESVDNTVEEIRAIPSNVKRAADDTRQKVTSAVETIQAIPSDVQRSIEETKKSVTDAQKKAEETITGAVQLGKSVVDTTQSVVKAGSDVAQKIGALSSGQKNKAGVDIVDILTTAEKKDTSADSSVSAKKPFFFADMEENDNPNTKDEVNDIDPLEAEINAALELAQRAIEEADDVMSSNKK</sequence>
<reference evidence="3" key="1">
    <citation type="submission" date="2021-01" db="EMBL/GenBank/DDBJ databases">
        <authorList>
            <person name="Corre E."/>
            <person name="Pelletier E."/>
            <person name="Niang G."/>
            <person name="Scheremetjew M."/>
            <person name="Finn R."/>
            <person name="Kale V."/>
            <person name="Holt S."/>
            <person name="Cochrane G."/>
            <person name="Meng A."/>
            <person name="Brown T."/>
            <person name="Cohen L."/>
        </authorList>
    </citation>
    <scope>NUCLEOTIDE SEQUENCE</scope>
    <source>
        <strain evidence="3">GSO104</strain>
    </source>
</reference>
<gene>
    <name evidence="3" type="ORF">DBRI00130_LOCUS11452</name>
</gene>
<proteinExistence type="predicted"/>
<dbReference type="AlphaFoldDB" id="A0A7S4R1A8"/>
<feature type="chain" id="PRO_5031259425" description="Methyl-accepting transducer domain-containing protein" evidence="2">
    <location>
        <begin position="26"/>
        <end position="473"/>
    </location>
</feature>
<dbReference type="Gene3D" id="1.20.1480.30">
    <property type="entry name" value="Designed four-helix bundle protein"/>
    <property type="match status" value="1"/>
</dbReference>
<evidence type="ECO:0000256" key="2">
    <source>
        <dbReference type="SAM" id="SignalP"/>
    </source>
</evidence>
<evidence type="ECO:0000256" key="1">
    <source>
        <dbReference type="SAM" id="MobiDB-lite"/>
    </source>
</evidence>
<feature type="region of interest" description="Disordered" evidence="1">
    <location>
        <begin position="149"/>
        <end position="191"/>
    </location>
</feature>
<keyword evidence="2" id="KW-0732">Signal</keyword>
<evidence type="ECO:0008006" key="4">
    <source>
        <dbReference type="Google" id="ProtNLM"/>
    </source>
</evidence>
<name>A0A7S4R1A8_9STRA</name>
<accession>A0A7S4R1A8</accession>
<protein>
    <recommendedName>
        <fullName evidence="4">Methyl-accepting transducer domain-containing protein</fullName>
    </recommendedName>
</protein>
<feature type="signal peptide" evidence="2">
    <location>
        <begin position="1"/>
        <end position="25"/>
    </location>
</feature>